<comment type="caution">
    <text evidence="1">The sequence shown here is derived from an EMBL/GenBank/DDBJ whole genome shotgun (WGS) entry which is preliminary data.</text>
</comment>
<accession>A0ACA9PZ78</accession>
<gene>
    <name evidence="1" type="ORF">ACOLOM_LOCUS11644</name>
</gene>
<protein>
    <submittedName>
        <fullName evidence="1">6578_t:CDS:1</fullName>
    </submittedName>
</protein>
<sequence length="333" mass="35276">VETTLENGQVSSDGEGETIPLESVLGVIGLIAAHTLHARLISLATEISPYSIRWLARFSTCRLPAFSKKLSLATLVTLLFASGEVYAHGHERSMHPREISSRQLAANKRHIQARNCAPQIAEYHRKRAIAKRNLLKKKRDTTFPYTTLAVEPQETTPEVTEGPYYLNNDLIRQDLRETQGGILLELDIGVIDTSTCEPLPNALVEIWNCNATGSYSGFTTAGGTGGGENPGGGNNSSMSFSLDPSQTGGGAPPSGSDSAVPSGTGGMAPGSGGGGGGGSSKTDDYNFLRGGWQTNDAGITLAELSISILWFTKTLRTTLTAPIPPRAALLFMS</sequence>
<proteinExistence type="predicted"/>
<dbReference type="Proteomes" id="UP000789525">
    <property type="component" value="Unassembled WGS sequence"/>
</dbReference>
<evidence type="ECO:0000313" key="2">
    <source>
        <dbReference type="Proteomes" id="UP000789525"/>
    </source>
</evidence>
<keyword evidence="2" id="KW-1185">Reference proteome</keyword>
<organism evidence="1 2">
    <name type="scientific">Acaulospora colombiana</name>
    <dbReference type="NCBI Taxonomy" id="27376"/>
    <lineage>
        <taxon>Eukaryota</taxon>
        <taxon>Fungi</taxon>
        <taxon>Fungi incertae sedis</taxon>
        <taxon>Mucoromycota</taxon>
        <taxon>Glomeromycotina</taxon>
        <taxon>Glomeromycetes</taxon>
        <taxon>Diversisporales</taxon>
        <taxon>Acaulosporaceae</taxon>
        <taxon>Acaulospora</taxon>
    </lineage>
</organism>
<dbReference type="EMBL" id="CAJVPT010042887">
    <property type="protein sequence ID" value="CAG8731095.1"/>
    <property type="molecule type" value="Genomic_DNA"/>
</dbReference>
<reference evidence="1" key="1">
    <citation type="submission" date="2021-06" db="EMBL/GenBank/DDBJ databases">
        <authorList>
            <person name="Kallberg Y."/>
            <person name="Tangrot J."/>
            <person name="Rosling A."/>
        </authorList>
    </citation>
    <scope>NUCLEOTIDE SEQUENCE</scope>
    <source>
        <strain evidence="1">CL356</strain>
    </source>
</reference>
<feature type="non-terminal residue" evidence="1">
    <location>
        <position position="333"/>
    </location>
</feature>
<name>A0ACA9PZ78_9GLOM</name>
<feature type="non-terminal residue" evidence="1">
    <location>
        <position position="1"/>
    </location>
</feature>
<evidence type="ECO:0000313" key="1">
    <source>
        <dbReference type="EMBL" id="CAG8731095.1"/>
    </source>
</evidence>